<protein>
    <submittedName>
        <fullName evidence="3">Uncharacterized protein LOC112462610</fullName>
    </submittedName>
</protein>
<dbReference type="PROSITE" id="PS51309">
    <property type="entry name" value="PABC"/>
    <property type="match status" value="1"/>
</dbReference>
<dbReference type="OrthoDB" id="19742at2759"/>
<dbReference type="Gene3D" id="1.10.1900.10">
    <property type="entry name" value="c-terminal domain of poly(a) binding protein"/>
    <property type="match status" value="1"/>
</dbReference>
<keyword evidence="2" id="KW-1185">Reference proteome</keyword>
<accession>A0A6J1QP52</accession>
<dbReference type="SMART" id="SM00517">
    <property type="entry name" value="PolyA"/>
    <property type="match status" value="1"/>
</dbReference>
<gene>
    <name evidence="3" type="primary">LOC112462610</name>
</gene>
<dbReference type="Pfam" id="PF00658">
    <property type="entry name" value="MLLE"/>
    <property type="match status" value="1"/>
</dbReference>
<dbReference type="Proteomes" id="UP000504618">
    <property type="component" value="Unplaced"/>
</dbReference>
<evidence type="ECO:0000313" key="2">
    <source>
        <dbReference type="Proteomes" id="UP000504618"/>
    </source>
</evidence>
<dbReference type="InterPro" id="IPR036053">
    <property type="entry name" value="PABP-dom"/>
</dbReference>
<organism evidence="2 3">
    <name type="scientific">Temnothorax curvispinosus</name>
    <dbReference type="NCBI Taxonomy" id="300111"/>
    <lineage>
        <taxon>Eukaryota</taxon>
        <taxon>Metazoa</taxon>
        <taxon>Ecdysozoa</taxon>
        <taxon>Arthropoda</taxon>
        <taxon>Hexapoda</taxon>
        <taxon>Insecta</taxon>
        <taxon>Pterygota</taxon>
        <taxon>Neoptera</taxon>
        <taxon>Endopterygota</taxon>
        <taxon>Hymenoptera</taxon>
        <taxon>Apocrita</taxon>
        <taxon>Aculeata</taxon>
        <taxon>Formicoidea</taxon>
        <taxon>Formicidae</taxon>
        <taxon>Myrmicinae</taxon>
        <taxon>Temnothorax</taxon>
    </lineage>
</organism>
<dbReference type="SUPFAM" id="SSF63570">
    <property type="entry name" value="PABC (PABP) domain"/>
    <property type="match status" value="1"/>
</dbReference>
<evidence type="ECO:0000259" key="1">
    <source>
        <dbReference type="PROSITE" id="PS51309"/>
    </source>
</evidence>
<feature type="domain" description="PABC" evidence="1">
    <location>
        <begin position="10"/>
        <end position="89"/>
    </location>
</feature>
<evidence type="ECO:0000313" key="3">
    <source>
        <dbReference type="RefSeq" id="XP_024884262.1"/>
    </source>
</evidence>
<dbReference type="GeneID" id="112462610"/>
<proteinExistence type="predicted"/>
<dbReference type="AlphaFoldDB" id="A0A6J1QP52"/>
<reference evidence="3" key="1">
    <citation type="submission" date="2025-08" db="UniProtKB">
        <authorList>
            <consortium name="RefSeq"/>
        </authorList>
    </citation>
    <scope>IDENTIFICATION</scope>
    <source>
        <tissue evidence="3">Whole body</tissue>
    </source>
</reference>
<sequence length="97" mass="11292">MYPMQNSHFPNMPDLSHLCTLPRRKQRRIIGEYLYPLICNMYPNFMPHKLTDILLDLNSIGTLIDMINDPTVFAMKLGEAINVLQTYFAVMTLSERT</sequence>
<dbReference type="RefSeq" id="XP_024884262.1">
    <property type="nucleotide sequence ID" value="XM_025028494.1"/>
</dbReference>
<dbReference type="GO" id="GO:0003723">
    <property type="term" value="F:RNA binding"/>
    <property type="evidence" value="ECO:0007669"/>
    <property type="project" value="InterPro"/>
</dbReference>
<dbReference type="InterPro" id="IPR002004">
    <property type="entry name" value="PABP_HYD_C"/>
</dbReference>
<name>A0A6J1QP52_9HYME</name>